<feature type="transmembrane region" description="Helical" evidence="8">
    <location>
        <begin position="151"/>
        <end position="171"/>
    </location>
</feature>
<evidence type="ECO:0000313" key="9">
    <source>
        <dbReference type="EMBL" id="QOQ86991.1"/>
    </source>
</evidence>
<dbReference type="OrthoDB" id="9803444at2"/>
<keyword evidence="6 8" id="KW-1133">Transmembrane helix</keyword>
<evidence type="ECO:0000256" key="7">
    <source>
        <dbReference type="ARBA" id="ARBA00023136"/>
    </source>
</evidence>
<protein>
    <submittedName>
        <fullName evidence="9">AzlC family ABC transporter permease</fullName>
    </submittedName>
</protein>
<comment type="similarity">
    <text evidence="2">Belongs to the AzlC family.</text>
</comment>
<keyword evidence="4" id="KW-1003">Cell membrane</keyword>
<evidence type="ECO:0000256" key="8">
    <source>
        <dbReference type="SAM" id="Phobius"/>
    </source>
</evidence>
<gene>
    <name evidence="9" type="ORF">IMC76_07205</name>
</gene>
<dbReference type="RefSeq" id="WP_025803349.1">
    <property type="nucleotide sequence ID" value="NZ_CP053842.1"/>
</dbReference>
<accession>A0A7M1LF76</accession>
<comment type="subcellular location">
    <subcellularLocation>
        <location evidence="1">Cell membrane</location>
        <topology evidence="1">Multi-pass membrane protein</topology>
    </subcellularLocation>
</comment>
<dbReference type="EMBL" id="CP063078">
    <property type="protein sequence ID" value="QOQ86991.1"/>
    <property type="molecule type" value="Genomic_DNA"/>
</dbReference>
<evidence type="ECO:0000256" key="1">
    <source>
        <dbReference type="ARBA" id="ARBA00004651"/>
    </source>
</evidence>
<keyword evidence="3" id="KW-0813">Transport</keyword>
<dbReference type="GO" id="GO:1903785">
    <property type="term" value="P:L-valine transmembrane transport"/>
    <property type="evidence" value="ECO:0007669"/>
    <property type="project" value="TreeGrafter"/>
</dbReference>
<dbReference type="GO" id="GO:0005886">
    <property type="term" value="C:plasma membrane"/>
    <property type="evidence" value="ECO:0007669"/>
    <property type="project" value="UniProtKB-SubCell"/>
</dbReference>
<dbReference type="Pfam" id="PF03591">
    <property type="entry name" value="AzlC"/>
    <property type="match status" value="1"/>
</dbReference>
<feature type="transmembrane region" description="Helical" evidence="8">
    <location>
        <begin position="201"/>
        <end position="219"/>
    </location>
</feature>
<evidence type="ECO:0000256" key="4">
    <source>
        <dbReference type="ARBA" id="ARBA00022475"/>
    </source>
</evidence>
<keyword evidence="7 8" id="KW-0472">Membrane</keyword>
<evidence type="ECO:0000256" key="3">
    <source>
        <dbReference type="ARBA" id="ARBA00022448"/>
    </source>
</evidence>
<feature type="transmembrane region" description="Helical" evidence="8">
    <location>
        <begin position="21"/>
        <end position="46"/>
    </location>
</feature>
<evidence type="ECO:0000256" key="5">
    <source>
        <dbReference type="ARBA" id="ARBA00022692"/>
    </source>
</evidence>
<dbReference type="Proteomes" id="UP000594749">
    <property type="component" value="Chromosome"/>
</dbReference>
<evidence type="ECO:0000256" key="2">
    <source>
        <dbReference type="ARBA" id="ARBA00010735"/>
    </source>
</evidence>
<sequence length="221" mass="24638">MSLKKIFKLSLPVLFGYVPLGAAYALLAVSIGLPVWAVVFISMVVYAGSGQFLLVSLLSVGAGVLEIFMATFILNLRHIFYTTTLLDDIIKAKSRFYTIFALTDESFAVLKTIKVSDENRDKLYFYLPLLNQIYWVFGTILGVLVGKNLEFDYSGIEFCLVGLFVVLAVEILRGDRNFKLLGISVGVGIFGLLFLPAKSMLILSLVIGFMLILILRRWLDN</sequence>
<feature type="transmembrane region" description="Helical" evidence="8">
    <location>
        <begin position="52"/>
        <end position="76"/>
    </location>
</feature>
<evidence type="ECO:0000313" key="10">
    <source>
        <dbReference type="Proteomes" id="UP000594749"/>
    </source>
</evidence>
<evidence type="ECO:0000256" key="6">
    <source>
        <dbReference type="ARBA" id="ARBA00022989"/>
    </source>
</evidence>
<keyword evidence="5 8" id="KW-0812">Transmembrane</keyword>
<dbReference type="PANTHER" id="PTHR34979:SF1">
    <property type="entry name" value="INNER MEMBRANE PROTEIN YGAZ"/>
    <property type="match status" value="1"/>
</dbReference>
<reference evidence="9 10" key="1">
    <citation type="submission" date="2020-10" db="EMBL/GenBank/DDBJ databases">
        <title>Campylobacter and Helicobacter PacBio genomes.</title>
        <authorList>
            <person name="Lane C."/>
        </authorList>
    </citation>
    <scope>NUCLEOTIDE SEQUENCE [LARGE SCALE GENOMIC DNA]</scope>
    <source>
        <strain evidence="9 10">2016D-0077</strain>
    </source>
</reference>
<dbReference type="PANTHER" id="PTHR34979">
    <property type="entry name" value="INNER MEMBRANE PROTEIN YGAZ"/>
    <property type="match status" value="1"/>
</dbReference>
<proteinExistence type="inferred from homology"/>
<keyword evidence="10" id="KW-1185">Reference proteome</keyword>
<dbReference type="AlphaFoldDB" id="A0A7M1LF76"/>
<feature type="transmembrane region" description="Helical" evidence="8">
    <location>
        <begin position="178"/>
        <end position="195"/>
    </location>
</feature>
<name>A0A7M1LF76_9BACT</name>
<dbReference type="InterPro" id="IPR011606">
    <property type="entry name" value="Brnchd-chn_aa_trnsp_permease"/>
</dbReference>
<feature type="transmembrane region" description="Helical" evidence="8">
    <location>
        <begin position="123"/>
        <end position="145"/>
    </location>
</feature>
<organism evidence="9 10">
    <name type="scientific">Campylobacter corcagiensis</name>
    <dbReference type="NCBI Taxonomy" id="1448857"/>
    <lineage>
        <taxon>Bacteria</taxon>
        <taxon>Pseudomonadati</taxon>
        <taxon>Campylobacterota</taxon>
        <taxon>Epsilonproteobacteria</taxon>
        <taxon>Campylobacterales</taxon>
        <taxon>Campylobacteraceae</taxon>
        <taxon>Campylobacter</taxon>
    </lineage>
</organism>